<proteinExistence type="predicted"/>
<reference evidence="1" key="1">
    <citation type="submission" date="2021-01" db="EMBL/GenBank/DDBJ databases">
        <authorList>
            <person name="Zhong Y.L."/>
        </authorList>
    </citation>
    <scope>NUCLEOTIDE SEQUENCE</scope>
    <source>
        <strain evidence="1">KCTC 23302</strain>
    </source>
</reference>
<dbReference type="EMBL" id="JAERQJ010000004">
    <property type="protein sequence ID" value="MBL0684433.1"/>
    <property type="molecule type" value="Genomic_DNA"/>
</dbReference>
<gene>
    <name evidence="1" type="ORF">JJQ60_12970</name>
</gene>
<accession>A0A937DBB5</accession>
<evidence type="ECO:0000313" key="1">
    <source>
        <dbReference type="EMBL" id="MBL0684433.1"/>
    </source>
</evidence>
<dbReference type="Pfam" id="PF11066">
    <property type="entry name" value="DUF2867"/>
    <property type="match status" value="1"/>
</dbReference>
<dbReference type="Proteomes" id="UP000651057">
    <property type="component" value="Unassembled WGS sequence"/>
</dbReference>
<keyword evidence="2" id="KW-1185">Reference proteome</keyword>
<name>A0A937DBB5_9FLAO</name>
<sequence length="168" mass="19449">MKIKKIAFPQNSLLIGTSYDYTDSYCGNLNAGHIITSDEVGKAFFSSSPKWIGILLMLRNKLVSIFGLKTGDSSKKIHNYRFEKGDRIGLFKVFDKNIDELLLGEDDKHLDFRVSLLLEPQSQHKRLIISTTVIFNNWFGKLYFLPVKQFHKLIVRNMLKQTLKELKH</sequence>
<dbReference type="InterPro" id="IPR021295">
    <property type="entry name" value="DUF2867"/>
</dbReference>
<organism evidence="1 2">
    <name type="scientific">Aquimarina mytili</name>
    <dbReference type="NCBI Taxonomy" id="874423"/>
    <lineage>
        <taxon>Bacteria</taxon>
        <taxon>Pseudomonadati</taxon>
        <taxon>Bacteroidota</taxon>
        <taxon>Flavobacteriia</taxon>
        <taxon>Flavobacteriales</taxon>
        <taxon>Flavobacteriaceae</taxon>
        <taxon>Aquimarina</taxon>
    </lineage>
</organism>
<comment type="caution">
    <text evidence="1">The sequence shown here is derived from an EMBL/GenBank/DDBJ whole genome shotgun (WGS) entry which is preliminary data.</text>
</comment>
<evidence type="ECO:0000313" key="2">
    <source>
        <dbReference type="Proteomes" id="UP000651057"/>
    </source>
</evidence>
<dbReference type="RefSeq" id="WP_201920597.1">
    <property type="nucleotide sequence ID" value="NZ_BAABAX010000003.1"/>
</dbReference>
<dbReference type="AlphaFoldDB" id="A0A937DBB5"/>
<protein>
    <submittedName>
        <fullName evidence="1">DUF2867 domain-containing protein</fullName>
    </submittedName>
</protein>